<feature type="domain" description="Helicase C-terminal" evidence="6">
    <location>
        <begin position="206"/>
        <end position="382"/>
    </location>
</feature>
<dbReference type="EMBL" id="BX569694">
    <property type="protein sequence ID" value="CAE08694.1"/>
    <property type="molecule type" value="Genomic_DNA"/>
</dbReference>
<dbReference type="GO" id="GO:0016787">
    <property type="term" value="F:hydrolase activity"/>
    <property type="evidence" value="ECO:0007669"/>
    <property type="project" value="UniProtKB-KW"/>
</dbReference>
<accession>Q7U492</accession>
<dbReference type="Pfam" id="PF00271">
    <property type="entry name" value="Helicase_C"/>
    <property type="match status" value="1"/>
</dbReference>
<evidence type="ECO:0000256" key="2">
    <source>
        <dbReference type="ARBA" id="ARBA00022801"/>
    </source>
</evidence>
<dbReference type="Pfam" id="PF00270">
    <property type="entry name" value="DEAD"/>
    <property type="match status" value="1"/>
</dbReference>
<dbReference type="Pfam" id="PF08482">
    <property type="entry name" value="HrpB_C"/>
    <property type="match status" value="1"/>
</dbReference>
<dbReference type="InterPro" id="IPR001650">
    <property type="entry name" value="Helicase_C-like"/>
</dbReference>
<dbReference type="Gene3D" id="3.40.50.300">
    <property type="entry name" value="P-loop containing nucleotide triphosphate hydrolases"/>
    <property type="match status" value="2"/>
</dbReference>
<dbReference type="SUPFAM" id="SSF52540">
    <property type="entry name" value="P-loop containing nucleoside triphosphate hydrolases"/>
    <property type="match status" value="2"/>
</dbReference>
<dbReference type="InterPro" id="IPR027417">
    <property type="entry name" value="P-loop_NTPase"/>
</dbReference>
<keyword evidence="2" id="KW-0378">Hydrolase</keyword>
<keyword evidence="1" id="KW-0547">Nucleotide-binding</keyword>
<dbReference type="InterPro" id="IPR014001">
    <property type="entry name" value="Helicase_ATP-bd"/>
</dbReference>
<feature type="domain" description="Helicase ATP-binding" evidence="5">
    <location>
        <begin position="20"/>
        <end position="187"/>
    </location>
</feature>
<dbReference type="InterPro" id="IPR011545">
    <property type="entry name" value="DEAD/DEAH_box_helicase_dom"/>
</dbReference>
<organism evidence="7 8">
    <name type="scientific">Parasynechococcus marenigrum (strain WH8102)</name>
    <dbReference type="NCBI Taxonomy" id="84588"/>
    <lineage>
        <taxon>Bacteria</taxon>
        <taxon>Bacillati</taxon>
        <taxon>Cyanobacteriota</taxon>
        <taxon>Cyanophyceae</taxon>
        <taxon>Synechococcales</taxon>
        <taxon>Prochlorococcaceae</taxon>
        <taxon>Parasynechococcus</taxon>
        <taxon>Parasynechococcus marenigrum</taxon>
    </lineage>
</organism>
<dbReference type="InterPro" id="IPR007502">
    <property type="entry name" value="Helicase-assoc_dom"/>
</dbReference>
<dbReference type="AlphaFoldDB" id="Q7U492"/>
<keyword evidence="3" id="KW-0347">Helicase</keyword>
<dbReference type="SMART" id="SM00487">
    <property type="entry name" value="DEXDc"/>
    <property type="match status" value="1"/>
</dbReference>
<gene>
    <name evidence="7" type="ordered locus">SYNW2179</name>
</gene>
<evidence type="ECO:0000256" key="1">
    <source>
        <dbReference type="ARBA" id="ARBA00022741"/>
    </source>
</evidence>
<dbReference type="PROSITE" id="PS51192">
    <property type="entry name" value="HELICASE_ATP_BIND_1"/>
    <property type="match status" value="1"/>
</dbReference>
<reference evidence="7 8" key="1">
    <citation type="journal article" date="2003" name="Nature">
        <title>The genome of a motile marine Synechococcus.</title>
        <authorList>
            <person name="Palenik B."/>
            <person name="Brahamsha B."/>
            <person name="Larimer F."/>
            <person name="Land M."/>
            <person name="Hauser L."/>
            <person name="Chain P."/>
            <person name="Lamerdin J."/>
            <person name="Regala W."/>
            <person name="Allen E.A."/>
            <person name="McCarren J."/>
            <person name="Paulsen I."/>
            <person name="Dufresne A."/>
            <person name="Partensky F."/>
            <person name="Webb E."/>
            <person name="Waterbury J."/>
        </authorList>
    </citation>
    <scope>NUCLEOTIDE SEQUENCE [LARGE SCALE GENOMIC DNA]</scope>
    <source>
        <strain evidence="7 8">WH8102</strain>
    </source>
</reference>
<proteinExistence type="predicted"/>
<dbReference type="eggNOG" id="COG1643">
    <property type="taxonomic scope" value="Bacteria"/>
</dbReference>
<dbReference type="InterPro" id="IPR013689">
    <property type="entry name" value="RNA_helicase_ATP-dep_HrpB_C"/>
</dbReference>
<evidence type="ECO:0000259" key="6">
    <source>
        <dbReference type="PROSITE" id="PS51194"/>
    </source>
</evidence>
<sequence>MTLKPRQDAYPIDALLPELCARFQPGRTLLLQAPPGAGKTTRVPLALIGALGDQVRRDGRIWMIEPRRLAARAAADRLASSLEEPVGQRIGFAVRGEQRRSARTQVEVITDGLFLRRLQADPSLDGVSCVLFDEFHERRRDADLAFALLREAAALLRPDLSLMLMSATLDIADLRSRLPEATLLTSQGRAHPVDTLHQPPRADEPLPQQVLRAVETHGLDLPTGSGVLVFLPGLAEIERCRERLEHADALRHWQICPLHGQLPLERQSDALKRCPANRDGKLVLASGIAESSVTIDGVRLVIDSGLSRQLRFDPNTGMEGLETVPASLASADQRRGRAGRQGPGCCVRLWSPAEQQRRPSFSPPELLLADPQPVVMELAGWGAGLGDALPWLDPPPQAALREGQGELKSLGILDRDGRLTAIGLQLTQLGVHPRLGLLMVEAQRHGRSRLGCDLAALLSDRDPLSAAEVGCDLEARLEAMGEQKRCKPLRELSRQLERQLERLGIDPDAEGTGIDSAQLILTAFPKWLALQRPGQTGRYRLRQGRGAILRPTDPLAGSEALAVARLDMGQRDTRIQLAVPLSRQRVEQLALQQGEWLDQVSWDDKSERIRAERQLKLGALVLRQEAQPAPPAEQCRDLLLGRFRESGRLELLPWSDSCEQLRRRLALAHRHRGSPWPNRDRIPLIEHPEQWLGPCLEGCLSWRDLDELSLQEALWGELSWEHRQQLNRLLPLRLSIPSGREATLRYEDEEVVLAVKLQEMFGCQEGPTVLDNRLAVTVELLSPAGRPLQRTRDLRGFWQGSYNDVRREMRGRYPKHPWPDNPLEAIATAFTKRRSDTRE</sequence>
<dbReference type="Gene3D" id="1.20.120.1080">
    <property type="match status" value="1"/>
</dbReference>
<evidence type="ECO:0000259" key="5">
    <source>
        <dbReference type="PROSITE" id="PS51192"/>
    </source>
</evidence>
<dbReference type="PANTHER" id="PTHR43519">
    <property type="entry name" value="ATP-DEPENDENT RNA HELICASE HRPB"/>
    <property type="match status" value="1"/>
</dbReference>
<dbReference type="SMART" id="SM00490">
    <property type="entry name" value="HELICc"/>
    <property type="match status" value="1"/>
</dbReference>
<dbReference type="CDD" id="cd18791">
    <property type="entry name" value="SF2_C_RHA"/>
    <property type="match status" value="1"/>
</dbReference>
<keyword evidence="8" id="KW-1185">Reference proteome</keyword>
<name>Q7U492_PARMW</name>
<dbReference type="HOGENOM" id="CLU_001832_5_6_3"/>
<dbReference type="GO" id="GO:0003676">
    <property type="term" value="F:nucleic acid binding"/>
    <property type="evidence" value="ECO:0007669"/>
    <property type="project" value="InterPro"/>
</dbReference>
<evidence type="ECO:0000313" key="8">
    <source>
        <dbReference type="Proteomes" id="UP000001422"/>
    </source>
</evidence>
<dbReference type="Proteomes" id="UP000001422">
    <property type="component" value="Chromosome"/>
</dbReference>
<dbReference type="InterPro" id="IPR056329">
    <property type="entry name" value="CON_HrpB"/>
</dbReference>
<evidence type="ECO:0000256" key="3">
    <source>
        <dbReference type="ARBA" id="ARBA00022806"/>
    </source>
</evidence>
<dbReference type="SMART" id="SM00847">
    <property type="entry name" value="HA2"/>
    <property type="match status" value="1"/>
</dbReference>
<dbReference type="InterPro" id="IPR010225">
    <property type="entry name" value="HrpB"/>
</dbReference>
<protein>
    <submittedName>
        <fullName evidence="7">HrpA-like helicase</fullName>
    </submittedName>
</protein>
<dbReference type="NCBIfam" id="TIGR01970">
    <property type="entry name" value="DEAH_box_HrpB"/>
    <property type="match status" value="1"/>
</dbReference>
<evidence type="ECO:0000256" key="4">
    <source>
        <dbReference type="ARBA" id="ARBA00022840"/>
    </source>
</evidence>
<dbReference type="KEGG" id="syw:SYNW2179"/>
<dbReference type="STRING" id="84588.SYNW2179"/>
<dbReference type="Pfam" id="PF24473">
    <property type="entry name" value="CON_HrpB"/>
    <property type="match status" value="1"/>
</dbReference>
<dbReference type="PROSITE" id="PS51194">
    <property type="entry name" value="HELICASE_CTER"/>
    <property type="match status" value="1"/>
</dbReference>
<keyword evidence="4" id="KW-0067">ATP-binding</keyword>
<dbReference type="GO" id="GO:0005524">
    <property type="term" value="F:ATP binding"/>
    <property type="evidence" value="ECO:0007669"/>
    <property type="project" value="UniProtKB-KW"/>
</dbReference>
<dbReference type="RefSeq" id="WP_011129034.1">
    <property type="nucleotide sequence ID" value="NC_005070.1"/>
</dbReference>
<dbReference type="PANTHER" id="PTHR43519:SF1">
    <property type="entry name" value="ATP-DEPENDENT RNA HELICASE HRPB"/>
    <property type="match status" value="1"/>
</dbReference>
<dbReference type="PIRSF" id="PIRSF005496">
    <property type="entry name" value="ATP_hel_hrpB"/>
    <property type="match status" value="1"/>
</dbReference>
<dbReference type="GO" id="GO:0004386">
    <property type="term" value="F:helicase activity"/>
    <property type="evidence" value="ECO:0007669"/>
    <property type="project" value="UniProtKB-KW"/>
</dbReference>
<evidence type="ECO:0000313" key="7">
    <source>
        <dbReference type="EMBL" id="CAE08694.1"/>
    </source>
</evidence>